<evidence type="ECO:0000256" key="1">
    <source>
        <dbReference type="SAM" id="MobiDB-lite"/>
    </source>
</evidence>
<dbReference type="GO" id="GO:0005829">
    <property type="term" value="C:cytosol"/>
    <property type="evidence" value="ECO:0007669"/>
    <property type="project" value="TreeGrafter"/>
</dbReference>
<dbReference type="EMBL" id="LJSK01000068">
    <property type="protein sequence ID" value="KPI87929.1"/>
    <property type="molecule type" value="Genomic_DNA"/>
</dbReference>
<organism evidence="2 3">
    <name type="scientific">Leptomonas seymouri</name>
    <dbReference type="NCBI Taxonomy" id="5684"/>
    <lineage>
        <taxon>Eukaryota</taxon>
        <taxon>Discoba</taxon>
        <taxon>Euglenozoa</taxon>
        <taxon>Kinetoplastea</taxon>
        <taxon>Metakinetoplastina</taxon>
        <taxon>Trypanosomatida</taxon>
        <taxon>Trypanosomatidae</taxon>
        <taxon>Leishmaniinae</taxon>
        <taxon>Leptomonas</taxon>
    </lineage>
</organism>
<reference evidence="2 3" key="1">
    <citation type="journal article" date="2015" name="PLoS Pathog.">
        <title>Leptomonas seymouri: Adaptations to the Dixenous Life Cycle Analyzed by Genome Sequencing, Transcriptome Profiling and Co-infection with Leishmania donovani.</title>
        <authorList>
            <person name="Kraeva N."/>
            <person name="Butenko A."/>
            <person name="Hlavacova J."/>
            <person name="Kostygov A."/>
            <person name="Myskova J."/>
            <person name="Grybchuk D."/>
            <person name="Lestinova T."/>
            <person name="Votypka J."/>
            <person name="Volf P."/>
            <person name="Opperdoes F."/>
            <person name="Flegontov P."/>
            <person name="Lukes J."/>
            <person name="Yurchenko V."/>
        </authorList>
    </citation>
    <scope>NUCLEOTIDE SEQUENCE [LARGE SCALE GENOMIC DNA]</scope>
    <source>
        <strain evidence="2 3">ATCC 30220</strain>
    </source>
</reference>
<dbReference type="Proteomes" id="UP000038009">
    <property type="component" value="Unassembled WGS sequence"/>
</dbReference>
<gene>
    <name evidence="2" type="ORF">ABL78_2968</name>
</gene>
<dbReference type="OMA" id="PYAGHLE"/>
<dbReference type="SUPFAM" id="SSF53335">
    <property type="entry name" value="S-adenosyl-L-methionine-dependent methyltransferases"/>
    <property type="match status" value="1"/>
</dbReference>
<dbReference type="VEuPathDB" id="TriTrypDB:Lsey_0068_0050"/>
<dbReference type="GO" id="GO:0008295">
    <property type="term" value="P:spermidine biosynthetic process"/>
    <property type="evidence" value="ECO:0007669"/>
    <property type="project" value="TreeGrafter"/>
</dbReference>
<evidence type="ECO:0000313" key="3">
    <source>
        <dbReference type="Proteomes" id="UP000038009"/>
    </source>
</evidence>
<keyword evidence="3" id="KW-1185">Reference proteome</keyword>
<evidence type="ECO:0000313" key="2">
    <source>
        <dbReference type="EMBL" id="KPI87929.1"/>
    </source>
</evidence>
<dbReference type="Gene3D" id="3.40.50.150">
    <property type="entry name" value="Vaccinia Virus protein VP39"/>
    <property type="match status" value="1"/>
</dbReference>
<name>A0A0N0P6R7_LEPSE</name>
<evidence type="ECO:0008006" key="4">
    <source>
        <dbReference type="Google" id="ProtNLM"/>
    </source>
</evidence>
<comment type="caution">
    <text evidence="2">The sequence shown here is derived from an EMBL/GenBank/DDBJ whole genome shotgun (WGS) entry which is preliminary data.</text>
</comment>
<dbReference type="InterPro" id="IPR029063">
    <property type="entry name" value="SAM-dependent_MTases_sf"/>
</dbReference>
<protein>
    <recommendedName>
        <fullName evidence="4">Spermidine synthase</fullName>
    </recommendedName>
</protein>
<dbReference type="GO" id="GO:0004766">
    <property type="term" value="F:spermidine synthase activity"/>
    <property type="evidence" value="ECO:0007669"/>
    <property type="project" value="TreeGrafter"/>
</dbReference>
<feature type="region of interest" description="Disordered" evidence="1">
    <location>
        <begin position="173"/>
        <end position="200"/>
    </location>
</feature>
<accession>A0A0N0P6R7</accession>
<dbReference type="InterPro" id="IPR001045">
    <property type="entry name" value="Spermi_synthase"/>
</dbReference>
<dbReference type="AlphaFoldDB" id="A0A0N0P6R7"/>
<dbReference type="PANTHER" id="PTHR11558">
    <property type="entry name" value="SPERMIDINE/SPERMINE SYNTHASE"/>
    <property type="match status" value="1"/>
</dbReference>
<proteinExistence type="predicted"/>
<sequence length="599" mass="66363">MPPRPSTFLVGQPVKRTFANRASKFFFTELDKGIESPYILFASGFFFSYLAWRITDCYVRPRQEQLAQRRPIQRVPFERSHNTFWGFSNADESAEVEDVGGNLYLPQGSNEGHEEAMRRPQLIFSEASELHESASAVNPTGEVDIVCLELSEYDAGLRDDVYYRSVHYIPNATAPRASPSKPLAGGRGASKAKGKEEADAPAGLWRRMVGPFEAAAAAPKGMSDTKGGPSSDYLQHMPGQGEEVVHGMIKCRGVTTQNNCAPYAGHLEEEYARKLMLALGPVHILRDPAKTTTPIRFSLLKQVPIETLVLGMHSGEVPRWLSTCYPNFHVDVVEKDGTLVRLCKRFLGFQESSNLTVEVADPLEFVKTHAVLASHAATGDSIKAVNGVGKAYDLVLIDSIDGAGKLSNQYGRLEFINNVRNLMSNNGCVAMTLPNKDASFVFNMVQNWRMAFAGRPVLLVHCMTSPRTILMTFQDAATRGKANLGSVASVEEFQDLLRAHVHHYGANRMQFDITREVNTRNFSVLNPGQTYGVESYLPAGHPAVLEARHQELQAAMQRKRQSEGWNAWLRRWAGARLSAGQRADLSESKRPLGAKEDIH</sequence>
<dbReference type="PANTHER" id="PTHR11558:SF11">
    <property type="entry name" value="SPERMIDINE SYNTHASE"/>
    <property type="match status" value="1"/>
</dbReference>
<dbReference type="OrthoDB" id="2016285at2759"/>